<organism evidence="1 2">
    <name type="scientific">Megasphaera cerevisiae DSM 20462</name>
    <dbReference type="NCBI Taxonomy" id="1122219"/>
    <lineage>
        <taxon>Bacteria</taxon>
        <taxon>Bacillati</taxon>
        <taxon>Bacillota</taxon>
        <taxon>Negativicutes</taxon>
        <taxon>Veillonellales</taxon>
        <taxon>Veillonellaceae</taxon>
        <taxon>Megasphaera</taxon>
    </lineage>
</organism>
<evidence type="ECO:0000313" key="1">
    <source>
        <dbReference type="EMBL" id="KMO85842.1"/>
    </source>
</evidence>
<accession>A0A0J6WVJ9</accession>
<protein>
    <submittedName>
        <fullName evidence="1">Uncharacterized protein</fullName>
    </submittedName>
</protein>
<dbReference type="AlphaFoldDB" id="A0A0J6WVJ9"/>
<dbReference type="EMBL" id="LEKT01000043">
    <property type="protein sequence ID" value="KMO85842.1"/>
    <property type="molecule type" value="Genomic_DNA"/>
</dbReference>
<evidence type="ECO:0000313" key="2">
    <source>
        <dbReference type="Proteomes" id="UP000036503"/>
    </source>
</evidence>
<gene>
    <name evidence="1" type="ORF">AB840_11235</name>
</gene>
<sequence length="150" mass="17129">MMQDTKKVTVMGKEYIIKKLDARTGSFLLFFVLEKFLPNAMDMQSSEDMQKVSNQITGHIMKQDMMSKEEFIRLQNDCLSVVHAVLPSGDVPILNDNGSWRIPEMATNTFLVLILTAHALLFNVSDFFTEDGWKELRSLMEGISLANFKM</sequence>
<comment type="caution">
    <text evidence="1">The sequence shown here is derived from an EMBL/GenBank/DDBJ whole genome shotgun (WGS) entry which is preliminary data.</text>
</comment>
<dbReference type="PATRIC" id="fig|1122219.3.peg.2199"/>
<keyword evidence="2" id="KW-1185">Reference proteome</keyword>
<proteinExistence type="predicted"/>
<dbReference type="Pfam" id="PF21822">
    <property type="entry name" value="Phage_TAC_15"/>
    <property type="match status" value="1"/>
</dbReference>
<name>A0A0J6WVJ9_9FIRM</name>
<dbReference type="Proteomes" id="UP000036503">
    <property type="component" value="Unassembled WGS sequence"/>
</dbReference>
<dbReference type="InterPro" id="IPR049156">
    <property type="entry name" value="Phage_chap_TAC_15-like"/>
</dbReference>
<reference evidence="1 2" key="1">
    <citation type="submission" date="2015-06" db="EMBL/GenBank/DDBJ databases">
        <title>Draft genome sequence of beer spoilage bacterium Megasphaera cerevisiae type strain 20462.</title>
        <authorList>
            <person name="Kutumbaka K."/>
            <person name="Pasmowitz J."/>
            <person name="Mategko J."/>
            <person name="Reyes D."/>
            <person name="Friedrich A."/>
            <person name="Han S."/>
            <person name="Martens-Habbena W."/>
            <person name="Neal-McKinney J."/>
            <person name="Janagama H.K."/>
            <person name="Nadala C."/>
            <person name="Samadpour M."/>
        </authorList>
    </citation>
    <scope>NUCLEOTIDE SEQUENCE [LARGE SCALE GENOMIC DNA]</scope>
    <source>
        <strain evidence="1 2">DSM 20462</strain>
    </source>
</reference>
<dbReference type="InParanoid" id="A0A0J6WVJ9"/>